<dbReference type="Gene3D" id="1.10.10.1100">
    <property type="entry name" value="BFD-like [2Fe-2S]-binding domain"/>
    <property type="match status" value="1"/>
</dbReference>
<dbReference type="RefSeq" id="WP_092927051.1">
    <property type="nucleotide sequence ID" value="NZ_FJTZ01000012.1"/>
</dbReference>
<dbReference type="AlphaFoldDB" id="A0A2P2BP88"/>
<keyword evidence="3" id="KW-0285">Flavoprotein</keyword>
<dbReference type="InterPro" id="IPR052371">
    <property type="entry name" value="BFD-associated_ferredoxin"/>
</dbReference>
<keyword evidence="10" id="KW-0534">Nitrate assimilation</keyword>
<reference evidence="15 16" key="1">
    <citation type="submission" date="2014-09" db="EMBL/GenBank/DDBJ databases">
        <authorList>
            <person name="Hornung B.V."/>
        </authorList>
    </citation>
    <scope>NUCLEOTIDE SEQUENCE [LARGE SCALE GENOMIC DNA]</scope>
    <source>
        <strain evidence="15 16">FRIFI</strain>
    </source>
</reference>
<comment type="similarity">
    <text evidence="13">Belongs to the Bfd family.</text>
</comment>
<keyword evidence="9" id="KW-0411">Iron-sulfur</keyword>
<dbReference type="PANTHER" id="PTHR37424">
    <property type="entry name" value="BACTERIOFERRITIN-ASSOCIATED FERREDOXIN"/>
    <property type="match status" value="1"/>
</dbReference>
<evidence type="ECO:0000256" key="3">
    <source>
        <dbReference type="ARBA" id="ARBA00022630"/>
    </source>
</evidence>
<name>A0A2P2BP88_9FIRM</name>
<organism evidence="15 16">
    <name type="scientific">Romboutsia hominis</name>
    <dbReference type="NCBI Taxonomy" id="1507512"/>
    <lineage>
        <taxon>Bacteria</taxon>
        <taxon>Bacillati</taxon>
        <taxon>Bacillota</taxon>
        <taxon>Clostridia</taxon>
        <taxon>Peptostreptococcales</taxon>
        <taxon>Peptostreptococcaceae</taxon>
        <taxon>Romboutsia</taxon>
    </lineage>
</organism>
<evidence type="ECO:0000313" key="15">
    <source>
        <dbReference type="EMBL" id="CEI72168.1"/>
    </source>
</evidence>
<dbReference type="GO" id="GO:0042128">
    <property type="term" value="P:nitrate assimilation"/>
    <property type="evidence" value="ECO:0007669"/>
    <property type="project" value="UniProtKB-KW"/>
</dbReference>
<evidence type="ECO:0000256" key="1">
    <source>
        <dbReference type="ARBA" id="ARBA00001974"/>
    </source>
</evidence>
<dbReference type="FunFam" id="1.10.10.1100:FF:000002">
    <property type="entry name" value="Nitrite reductase large subunit"/>
    <property type="match status" value="1"/>
</dbReference>
<proteinExistence type="inferred from homology"/>
<dbReference type="KEGG" id="rhom:FRIFI_0621"/>
<evidence type="ECO:0000256" key="5">
    <source>
        <dbReference type="ARBA" id="ARBA00022723"/>
    </source>
</evidence>
<evidence type="ECO:0000256" key="8">
    <source>
        <dbReference type="ARBA" id="ARBA00023004"/>
    </source>
</evidence>
<evidence type="ECO:0000256" key="7">
    <source>
        <dbReference type="ARBA" id="ARBA00022982"/>
    </source>
</evidence>
<evidence type="ECO:0000313" key="16">
    <source>
        <dbReference type="Proteomes" id="UP000245695"/>
    </source>
</evidence>
<dbReference type="EMBL" id="LN650648">
    <property type="protein sequence ID" value="CEI72168.1"/>
    <property type="molecule type" value="Genomic_DNA"/>
</dbReference>
<dbReference type="InterPro" id="IPR007419">
    <property type="entry name" value="BFD-like_2Fe2S-bd_dom"/>
</dbReference>
<dbReference type="Proteomes" id="UP000245695">
    <property type="component" value="Chromosome 1"/>
</dbReference>
<feature type="domain" description="BFD-like [2Fe-2S]-binding" evidence="14">
    <location>
        <begin position="19"/>
        <end position="65"/>
    </location>
</feature>
<keyword evidence="8" id="KW-0408">Iron</keyword>
<evidence type="ECO:0000256" key="13">
    <source>
        <dbReference type="ARBA" id="ARBA00046332"/>
    </source>
</evidence>
<evidence type="ECO:0000256" key="4">
    <source>
        <dbReference type="ARBA" id="ARBA00022714"/>
    </source>
</evidence>
<accession>A0A2P2BP88</accession>
<comment type="cofactor">
    <cofactor evidence="11">
        <name>[2Fe-2S] cluster</name>
        <dbReference type="ChEBI" id="CHEBI:190135"/>
    </cofactor>
</comment>
<sequence>MLKNIIKKYKENKDNKNKVVCSCFEVTKADIQNAVNEGITSINEVRKKTKAGMGCGRCNASIERVVYKAIKSKNESKDKSN</sequence>
<keyword evidence="5" id="KW-0479">Metal-binding</keyword>
<keyword evidence="6" id="KW-0274">FAD</keyword>
<dbReference type="InterPro" id="IPR041854">
    <property type="entry name" value="BFD-like_2Fe2S-bd_dom_sf"/>
</dbReference>
<evidence type="ECO:0000256" key="12">
    <source>
        <dbReference type="ARBA" id="ARBA00039386"/>
    </source>
</evidence>
<dbReference type="PANTHER" id="PTHR37424:SF1">
    <property type="entry name" value="BACTERIOFERRITIN-ASSOCIATED FERREDOXIN"/>
    <property type="match status" value="1"/>
</dbReference>
<evidence type="ECO:0000256" key="6">
    <source>
        <dbReference type="ARBA" id="ARBA00022827"/>
    </source>
</evidence>
<keyword evidence="2" id="KW-0813">Transport</keyword>
<keyword evidence="4" id="KW-0001">2Fe-2S</keyword>
<evidence type="ECO:0000256" key="2">
    <source>
        <dbReference type="ARBA" id="ARBA00022448"/>
    </source>
</evidence>
<keyword evidence="16" id="KW-1185">Reference proteome</keyword>
<comment type="cofactor">
    <cofactor evidence="1">
        <name>FAD</name>
        <dbReference type="ChEBI" id="CHEBI:57692"/>
    </cofactor>
</comment>
<dbReference type="Pfam" id="PF04324">
    <property type="entry name" value="Fer2_BFD"/>
    <property type="match status" value="1"/>
</dbReference>
<dbReference type="GO" id="GO:0051537">
    <property type="term" value="F:2 iron, 2 sulfur cluster binding"/>
    <property type="evidence" value="ECO:0007669"/>
    <property type="project" value="UniProtKB-KW"/>
</dbReference>
<keyword evidence="7" id="KW-0249">Electron transport</keyword>
<evidence type="ECO:0000256" key="11">
    <source>
        <dbReference type="ARBA" id="ARBA00034078"/>
    </source>
</evidence>
<evidence type="ECO:0000256" key="9">
    <source>
        <dbReference type="ARBA" id="ARBA00023014"/>
    </source>
</evidence>
<protein>
    <recommendedName>
        <fullName evidence="12">Bacterioferritin-associated ferredoxin</fullName>
    </recommendedName>
</protein>
<evidence type="ECO:0000259" key="14">
    <source>
        <dbReference type="Pfam" id="PF04324"/>
    </source>
</evidence>
<dbReference type="GO" id="GO:0046872">
    <property type="term" value="F:metal ion binding"/>
    <property type="evidence" value="ECO:0007669"/>
    <property type="project" value="UniProtKB-KW"/>
</dbReference>
<evidence type="ECO:0000256" key="10">
    <source>
        <dbReference type="ARBA" id="ARBA00023063"/>
    </source>
</evidence>
<gene>
    <name evidence="15" type="ORF">FRIFI_0621</name>
</gene>